<evidence type="ECO:0000313" key="9">
    <source>
        <dbReference type="Proteomes" id="UP001375382"/>
    </source>
</evidence>
<dbReference type="InterPro" id="IPR036890">
    <property type="entry name" value="HATPase_C_sf"/>
</dbReference>
<reference evidence="8 9" key="1">
    <citation type="journal article" date="2023" name="Ecotoxicol. Environ. Saf.">
        <title>Mercury remediation potential of mercury-resistant strain Rheinheimera metallidurans sp. nov. isolated from a municipal waste dumping site.</title>
        <authorList>
            <person name="Yadav V."/>
            <person name="Manjhi A."/>
            <person name="Vadakedath N."/>
        </authorList>
    </citation>
    <scope>NUCLEOTIDE SEQUENCE [LARGE SCALE GENOMIC DNA]</scope>
    <source>
        <strain evidence="8 9">E-49</strain>
    </source>
</reference>
<dbReference type="SUPFAM" id="SSF55874">
    <property type="entry name" value="ATPase domain of HSP90 chaperone/DNA topoisomerase II/histidine kinase"/>
    <property type="match status" value="1"/>
</dbReference>
<sequence length="375" mass="40077">MTTANAYELSPAGQSRQRHYTTIQADAAGTLHLIHSELQDPVLNALPAAVILLDQRGMVYQANPAALSMLGEPLVGQLWFNLIKRCFRPRSDDGLEVSLQDGRRVKLEISALLSKTAYTQPGQLIMLTDLTQTRQLQSRLSHMQRLSALGKMMASLAHQIRTPLSAALLYAQNLANPRITLQQQQQFQHKLQSRLQDLEQQLNDMLLFARPDSAQAVSVVSTTELAAAVQAAAEACISAAGARLTVQLPEQPLYILGNQNALCGALMNLIQNSLQAAGAAAQIALGMAADSDKAGYLSISVSDNGPGVPAQLQADLFEPFVTGRADGNGLGLAVVQAVATSHQGSVRYSAAADGGACFQLTLPQHQLKQTQGDVL</sequence>
<dbReference type="CDD" id="cd00130">
    <property type="entry name" value="PAS"/>
    <property type="match status" value="1"/>
</dbReference>
<evidence type="ECO:0000259" key="7">
    <source>
        <dbReference type="PROSITE" id="PS50109"/>
    </source>
</evidence>
<evidence type="ECO:0000256" key="4">
    <source>
        <dbReference type="ARBA" id="ARBA00022679"/>
    </source>
</evidence>
<dbReference type="CDD" id="cd00082">
    <property type="entry name" value="HisKA"/>
    <property type="match status" value="1"/>
</dbReference>
<dbReference type="PRINTS" id="PR00344">
    <property type="entry name" value="BCTRLSENSOR"/>
</dbReference>
<accession>A0ABU8C1Z1</accession>
<comment type="caution">
    <text evidence="8">The sequence shown here is derived from an EMBL/GenBank/DDBJ whole genome shotgun (WGS) entry which is preliminary data.</text>
</comment>
<keyword evidence="9" id="KW-1185">Reference proteome</keyword>
<dbReference type="InterPro" id="IPR000014">
    <property type="entry name" value="PAS"/>
</dbReference>
<evidence type="ECO:0000256" key="6">
    <source>
        <dbReference type="ARBA" id="ARBA00023012"/>
    </source>
</evidence>
<feature type="domain" description="Histidine kinase" evidence="7">
    <location>
        <begin position="155"/>
        <end position="366"/>
    </location>
</feature>
<dbReference type="Pfam" id="PF13188">
    <property type="entry name" value="PAS_8"/>
    <property type="match status" value="1"/>
</dbReference>
<dbReference type="InterPro" id="IPR003661">
    <property type="entry name" value="HisK_dim/P_dom"/>
</dbReference>
<organism evidence="8 9">
    <name type="scientific">Rheinheimera muenzenbergensis</name>
    <dbReference type="NCBI Taxonomy" id="1193628"/>
    <lineage>
        <taxon>Bacteria</taxon>
        <taxon>Pseudomonadati</taxon>
        <taxon>Pseudomonadota</taxon>
        <taxon>Gammaproteobacteria</taxon>
        <taxon>Chromatiales</taxon>
        <taxon>Chromatiaceae</taxon>
        <taxon>Rheinheimera</taxon>
    </lineage>
</organism>
<dbReference type="GO" id="GO:0005524">
    <property type="term" value="F:ATP binding"/>
    <property type="evidence" value="ECO:0007669"/>
    <property type="project" value="UniProtKB-KW"/>
</dbReference>
<keyword evidence="6" id="KW-0902">Two-component regulatory system</keyword>
<dbReference type="SMART" id="SM00388">
    <property type="entry name" value="HisKA"/>
    <property type="match status" value="1"/>
</dbReference>
<dbReference type="InterPro" id="IPR036097">
    <property type="entry name" value="HisK_dim/P_sf"/>
</dbReference>
<dbReference type="InterPro" id="IPR035965">
    <property type="entry name" value="PAS-like_dom_sf"/>
</dbReference>
<gene>
    <name evidence="8" type="ORF">MN202_01585</name>
</gene>
<comment type="catalytic activity">
    <reaction evidence="1">
        <text>ATP + protein L-histidine = ADP + protein N-phospho-L-histidine.</text>
        <dbReference type="EC" id="2.7.13.3"/>
    </reaction>
</comment>
<keyword evidence="5" id="KW-0418">Kinase</keyword>
<evidence type="ECO:0000256" key="2">
    <source>
        <dbReference type="ARBA" id="ARBA00012438"/>
    </source>
</evidence>
<dbReference type="Gene3D" id="1.10.287.130">
    <property type="match status" value="1"/>
</dbReference>
<dbReference type="Pfam" id="PF02518">
    <property type="entry name" value="HATPase_c"/>
    <property type="match status" value="1"/>
</dbReference>
<dbReference type="InterPro" id="IPR004358">
    <property type="entry name" value="Sig_transdc_His_kin-like_C"/>
</dbReference>
<dbReference type="SUPFAM" id="SSF55785">
    <property type="entry name" value="PYP-like sensor domain (PAS domain)"/>
    <property type="match status" value="1"/>
</dbReference>
<evidence type="ECO:0000256" key="3">
    <source>
        <dbReference type="ARBA" id="ARBA00022553"/>
    </source>
</evidence>
<dbReference type="PROSITE" id="PS50109">
    <property type="entry name" value="HIS_KIN"/>
    <property type="match status" value="1"/>
</dbReference>
<dbReference type="Proteomes" id="UP001375382">
    <property type="component" value="Unassembled WGS sequence"/>
</dbReference>
<dbReference type="InterPro" id="IPR050736">
    <property type="entry name" value="Sensor_HK_Regulatory"/>
</dbReference>
<dbReference type="SMART" id="SM00091">
    <property type="entry name" value="PAS"/>
    <property type="match status" value="1"/>
</dbReference>
<evidence type="ECO:0000313" key="8">
    <source>
        <dbReference type="EMBL" id="MEH8015912.1"/>
    </source>
</evidence>
<proteinExistence type="predicted"/>
<dbReference type="EMBL" id="JALAAR010000001">
    <property type="protein sequence ID" value="MEH8015912.1"/>
    <property type="molecule type" value="Genomic_DNA"/>
</dbReference>
<dbReference type="Pfam" id="PF00512">
    <property type="entry name" value="HisKA"/>
    <property type="match status" value="1"/>
</dbReference>
<dbReference type="SMART" id="SM00387">
    <property type="entry name" value="HATPase_c"/>
    <property type="match status" value="1"/>
</dbReference>
<evidence type="ECO:0000256" key="1">
    <source>
        <dbReference type="ARBA" id="ARBA00000085"/>
    </source>
</evidence>
<keyword evidence="8" id="KW-0067">ATP-binding</keyword>
<dbReference type="PANTHER" id="PTHR43711">
    <property type="entry name" value="TWO-COMPONENT HISTIDINE KINASE"/>
    <property type="match status" value="1"/>
</dbReference>
<dbReference type="PANTHER" id="PTHR43711:SF28">
    <property type="entry name" value="SENSOR HISTIDINE KINASE YXDK"/>
    <property type="match status" value="1"/>
</dbReference>
<dbReference type="EC" id="2.7.13.3" evidence="2"/>
<keyword evidence="8" id="KW-0547">Nucleotide-binding</keyword>
<evidence type="ECO:0000256" key="5">
    <source>
        <dbReference type="ARBA" id="ARBA00022777"/>
    </source>
</evidence>
<dbReference type="SUPFAM" id="SSF47384">
    <property type="entry name" value="Homodimeric domain of signal transducing histidine kinase"/>
    <property type="match status" value="1"/>
</dbReference>
<keyword evidence="3" id="KW-0597">Phosphoprotein</keyword>
<protein>
    <recommendedName>
        <fullName evidence="2">histidine kinase</fullName>
        <ecNumber evidence="2">2.7.13.3</ecNumber>
    </recommendedName>
</protein>
<keyword evidence="4" id="KW-0808">Transferase</keyword>
<dbReference type="InterPro" id="IPR005467">
    <property type="entry name" value="His_kinase_dom"/>
</dbReference>
<name>A0ABU8C1Z1_9GAMM</name>
<dbReference type="InterPro" id="IPR003594">
    <property type="entry name" value="HATPase_dom"/>
</dbReference>
<dbReference type="RefSeq" id="WP_335734328.1">
    <property type="nucleotide sequence ID" value="NZ_JALAAR010000001.1"/>
</dbReference>
<dbReference type="Gene3D" id="3.30.565.10">
    <property type="entry name" value="Histidine kinase-like ATPase, C-terminal domain"/>
    <property type="match status" value="1"/>
</dbReference>